<dbReference type="KEGG" id="mbas:ALGA_0913"/>
<keyword evidence="1" id="KW-0472">Membrane</keyword>
<evidence type="ECO:0000313" key="2">
    <source>
        <dbReference type="EMBL" id="BAX79300.1"/>
    </source>
</evidence>
<evidence type="ECO:0000256" key="1">
    <source>
        <dbReference type="SAM" id="Phobius"/>
    </source>
</evidence>
<name>A0A1Y1CG85_9BACT</name>
<keyword evidence="3" id="KW-1185">Reference proteome</keyword>
<accession>A0A1Y1CG85</accession>
<dbReference type="EMBL" id="AP018042">
    <property type="protein sequence ID" value="BAX79300.1"/>
    <property type="molecule type" value="Genomic_DNA"/>
</dbReference>
<evidence type="ECO:0008006" key="4">
    <source>
        <dbReference type="Google" id="ProtNLM"/>
    </source>
</evidence>
<sequence>MLQDIIIVLAIMILGIGIGLFIGNRPKIIKIVGALTSFSIFLLLFLLGIGVGTNEKIISNLHTIGIQALVLTLGAVLGSLICAWATYKFFFQTKKSE</sequence>
<protein>
    <recommendedName>
        <fullName evidence="4">DUF340 domain-containing protein</fullName>
    </recommendedName>
</protein>
<dbReference type="AlphaFoldDB" id="A0A1Y1CG85"/>
<organism evidence="2 3">
    <name type="scientific">Labilibaculum antarcticum</name>
    <dbReference type="NCBI Taxonomy" id="1717717"/>
    <lineage>
        <taxon>Bacteria</taxon>
        <taxon>Pseudomonadati</taxon>
        <taxon>Bacteroidota</taxon>
        <taxon>Bacteroidia</taxon>
        <taxon>Marinilabiliales</taxon>
        <taxon>Marinifilaceae</taxon>
        <taxon>Labilibaculum</taxon>
    </lineage>
</organism>
<dbReference type="Proteomes" id="UP000218267">
    <property type="component" value="Chromosome"/>
</dbReference>
<dbReference type="RefSeq" id="WP_197705703.1">
    <property type="nucleotide sequence ID" value="NZ_AP018042.1"/>
</dbReference>
<dbReference type="GO" id="GO:0015661">
    <property type="term" value="F:L-lysine efflux transmembrane transporter activity"/>
    <property type="evidence" value="ECO:0007669"/>
    <property type="project" value="InterPro"/>
</dbReference>
<keyword evidence="1" id="KW-0812">Transmembrane</keyword>
<evidence type="ECO:0000313" key="3">
    <source>
        <dbReference type="Proteomes" id="UP000218267"/>
    </source>
</evidence>
<dbReference type="InterPro" id="IPR005642">
    <property type="entry name" value="LysO"/>
</dbReference>
<reference evidence="2 3" key="1">
    <citation type="journal article" date="2018" name="Mar. Genomics">
        <title>Complete genome sequence of Marinifilaceae bacterium strain SPP2, isolated from the Antarctic marine sediment.</title>
        <authorList>
            <person name="Watanabe M."/>
            <person name="Kojima H."/>
            <person name="Fukui M."/>
        </authorList>
    </citation>
    <scope>NUCLEOTIDE SEQUENCE [LARGE SCALE GENOMIC DNA]</scope>
    <source>
        <strain evidence="2 3">SPP2</strain>
    </source>
</reference>
<dbReference type="Pfam" id="PF03956">
    <property type="entry name" value="Lys_export"/>
    <property type="match status" value="1"/>
</dbReference>
<feature type="transmembrane region" description="Helical" evidence="1">
    <location>
        <begin position="31"/>
        <end position="52"/>
    </location>
</feature>
<gene>
    <name evidence="2" type="ORF">ALGA_0913</name>
</gene>
<proteinExistence type="predicted"/>
<feature type="transmembrane region" description="Helical" evidence="1">
    <location>
        <begin position="6"/>
        <end position="24"/>
    </location>
</feature>
<keyword evidence="1" id="KW-1133">Transmembrane helix</keyword>
<reference evidence="3" key="2">
    <citation type="journal article" date="2020" name="Antonie Van Leeuwenhoek">
        <title>Labilibaculum antarcticum sp. nov., a novel facultative anaerobic, psychrotorelant bacterium isolated from marine sediment of Antarctica.</title>
        <authorList>
            <person name="Watanabe M."/>
            <person name="Kojima H."/>
            <person name="Fukui M."/>
        </authorList>
    </citation>
    <scope>NUCLEOTIDE SEQUENCE [LARGE SCALE GENOMIC DNA]</scope>
    <source>
        <strain evidence="3">SPP2</strain>
    </source>
</reference>
<feature type="transmembrane region" description="Helical" evidence="1">
    <location>
        <begin position="64"/>
        <end position="87"/>
    </location>
</feature>